<evidence type="ECO:0000256" key="3">
    <source>
        <dbReference type="ARBA" id="ARBA00013086"/>
    </source>
</evidence>
<dbReference type="InterPro" id="IPR003337">
    <property type="entry name" value="Trehalose_PPase"/>
</dbReference>
<dbReference type="Pfam" id="PF02358">
    <property type="entry name" value="Trehalose_PPase"/>
    <property type="match status" value="1"/>
</dbReference>
<reference evidence="5" key="1">
    <citation type="journal article" date="2014" name="Front. Microbiol.">
        <title>High frequency of phylogenetically diverse reductive dehalogenase-homologous genes in deep subseafloor sedimentary metagenomes.</title>
        <authorList>
            <person name="Kawai M."/>
            <person name="Futagami T."/>
            <person name="Toyoda A."/>
            <person name="Takaki Y."/>
            <person name="Nishi S."/>
            <person name="Hori S."/>
            <person name="Arai W."/>
            <person name="Tsubouchi T."/>
            <person name="Morono Y."/>
            <person name="Uchiyama I."/>
            <person name="Ito T."/>
            <person name="Fujiyama A."/>
            <person name="Inagaki F."/>
            <person name="Takami H."/>
        </authorList>
    </citation>
    <scope>NUCLEOTIDE SEQUENCE</scope>
    <source>
        <strain evidence="5">Expedition CK06-06</strain>
    </source>
</reference>
<comment type="caution">
    <text evidence="5">The sequence shown here is derived from an EMBL/GenBank/DDBJ whole genome shotgun (WGS) entry which is preliminary data.</text>
</comment>
<dbReference type="InterPro" id="IPR023214">
    <property type="entry name" value="HAD_sf"/>
</dbReference>
<dbReference type="Gene3D" id="3.40.50.1000">
    <property type="entry name" value="HAD superfamily/HAD-like"/>
    <property type="match status" value="1"/>
</dbReference>
<gene>
    <name evidence="5" type="ORF">S06H3_05007</name>
</gene>
<dbReference type="GO" id="GO:0004805">
    <property type="term" value="F:trehalose-phosphatase activity"/>
    <property type="evidence" value="ECO:0007669"/>
    <property type="project" value="UniProtKB-EC"/>
</dbReference>
<dbReference type="PANTHER" id="PTHR43768">
    <property type="entry name" value="TREHALOSE 6-PHOSPHATE PHOSPHATASE"/>
    <property type="match status" value="1"/>
</dbReference>
<dbReference type="Gene3D" id="3.30.70.1020">
    <property type="entry name" value="Trehalose-6-phosphate phosphatase related protein, domain 2"/>
    <property type="match status" value="1"/>
</dbReference>
<feature type="non-terminal residue" evidence="5">
    <location>
        <position position="256"/>
    </location>
</feature>
<dbReference type="InterPro" id="IPR044651">
    <property type="entry name" value="OTSB-like"/>
</dbReference>
<evidence type="ECO:0000256" key="4">
    <source>
        <dbReference type="ARBA" id="ARBA00022801"/>
    </source>
</evidence>
<dbReference type="UniPathway" id="UPA00299"/>
<organism evidence="5">
    <name type="scientific">marine sediment metagenome</name>
    <dbReference type="NCBI Taxonomy" id="412755"/>
    <lineage>
        <taxon>unclassified sequences</taxon>
        <taxon>metagenomes</taxon>
        <taxon>ecological metagenomes</taxon>
    </lineage>
</organism>
<dbReference type="CDD" id="cd01627">
    <property type="entry name" value="HAD_TPP"/>
    <property type="match status" value="1"/>
</dbReference>
<dbReference type="AlphaFoldDB" id="X1K1J7"/>
<evidence type="ECO:0000256" key="2">
    <source>
        <dbReference type="ARBA" id="ARBA00008770"/>
    </source>
</evidence>
<evidence type="ECO:0000256" key="1">
    <source>
        <dbReference type="ARBA" id="ARBA00005199"/>
    </source>
</evidence>
<dbReference type="PANTHER" id="PTHR43768:SF3">
    <property type="entry name" value="TREHALOSE 6-PHOSPHATE PHOSPHATASE"/>
    <property type="match status" value="1"/>
</dbReference>
<protein>
    <recommendedName>
        <fullName evidence="3">trehalose-phosphatase</fullName>
        <ecNumber evidence="3">3.1.3.12</ecNumber>
    </recommendedName>
</protein>
<proteinExistence type="inferred from homology"/>
<comment type="similarity">
    <text evidence="2">Belongs to the trehalose phosphatase family.</text>
</comment>
<dbReference type="InterPro" id="IPR006379">
    <property type="entry name" value="HAD-SF_hydro_IIB"/>
</dbReference>
<accession>X1K1J7</accession>
<dbReference type="GO" id="GO:0005992">
    <property type="term" value="P:trehalose biosynthetic process"/>
    <property type="evidence" value="ECO:0007669"/>
    <property type="project" value="UniProtKB-UniPathway"/>
</dbReference>
<keyword evidence="4" id="KW-0378">Hydrolase</keyword>
<dbReference type="EC" id="3.1.3.12" evidence="3"/>
<evidence type="ECO:0000313" key="5">
    <source>
        <dbReference type="EMBL" id="GAI00398.1"/>
    </source>
</evidence>
<dbReference type="InterPro" id="IPR036412">
    <property type="entry name" value="HAD-like_sf"/>
</dbReference>
<dbReference type="NCBIfam" id="TIGR01484">
    <property type="entry name" value="HAD-SF-IIB"/>
    <property type="match status" value="1"/>
</dbReference>
<dbReference type="SUPFAM" id="SSF56784">
    <property type="entry name" value="HAD-like"/>
    <property type="match status" value="1"/>
</dbReference>
<sequence length="256" mass="28414">MTCYLPDCWEEIASRAKTASRIIIFLDYDGTLSPVASTPELALLPPKIGEVLRKLALRNNFEVGIISGRSLAEIKALIGLEGLAYAGNHGLEVEYCKEGFVHPIATKASSLLKELYSQLVERLAGINGIILENKQFSLSVHYRLVAKSEMKKVKALFGEVVEASKKQGKVRVTEGKKVIEVRPPVDWDKGKAIEWLLSHYRAENSLVIFAGDDVTDEDGFKFVNQINGISIRVGEASALTCADYYVHFPEELCLWL</sequence>
<comment type="pathway">
    <text evidence="1">Glycan biosynthesis; trehalose biosynthesis.</text>
</comment>
<name>X1K1J7_9ZZZZ</name>
<dbReference type="NCBIfam" id="TIGR00685">
    <property type="entry name" value="T6PP"/>
    <property type="match status" value="1"/>
</dbReference>
<dbReference type="EMBL" id="BARV01001814">
    <property type="protein sequence ID" value="GAI00398.1"/>
    <property type="molecule type" value="Genomic_DNA"/>
</dbReference>